<protein>
    <submittedName>
        <fullName evidence="3">Putative FmdB family regulatory protein</fullName>
    </submittedName>
</protein>
<dbReference type="Pfam" id="PF09723">
    <property type="entry name" value="Zn_ribbon_8"/>
    <property type="match status" value="1"/>
</dbReference>
<dbReference type="NCBIfam" id="TIGR02605">
    <property type="entry name" value="CxxC_CxxC_SSSS"/>
    <property type="match status" value="1"/>
</dbReference>
<comment type="caution">
    <text evidence="3">The sequence shown here is derived from an EMBL/GenBank/DDBJ whole genome shotgun (WGS) entry which is preliminary data.</text>
</comment>
<feature type="domain" description="Putative regulatory protein FmdB zinc ribbon" evidence="2">
    <location>
        <begin position="1"/>
        <end position="41"/>
    </location>
</feature>
<dbReference type="RefSeq" id="WP_113945084.1">
    <property type="nucleotide sequence ID" value="NZ_JBHEEG010000006.1"/>
</dbReference>
<sequence length="111" mass="11946">MPVYEYACEECGPFTALRPMSEYDQPCACPDCETSSKRVMLTAPNLASMNANKRNAMAVNERSSHEPISSKSLGHGPNCGCCGSKSKKSKAKVSANGAKSFPSARPWMISH</sequence>
<evidence type="ECO:0000313" key="4">
    <source>
        <dbReference type="Proteomes" id="UP000252893"/>
    </source>
</evidence>
<keyword evidence="4" id="KW-1185">Reference proteome</keyword>
<feature type="region of interest" description="Disordered" evidence="1">
    <location>
        <begin position="57"/>
        <end position="111"/>
    </location>
</feature>
<dbReference type="Proteomes" id="UP000252893">
    <property type="component" value="Unassembled WGS sequence"/>
</dbReference>
<gene>
    <name evidence="3" type="ORF">DFR47_10569</name>
</gene>
<evidence type="ECO:0000259" key="2">
    <source>
        <dbReference type="SMART" id="SM00834"/>
    </source>
</evidence>
<dbReference type="EMBL" id="QNRH01000005">
    <property type="protein sequence ID" value="RBO93354.1"/>
    <property type="molecule type" value="Genomic_DNA"/>
</dbReference>
<dbReference type="OrthoDB" id="9813321at2"/>
<dbReference type="AlphaFoldDB" id="A0A366DVS9"/>
<accession>A0A366DVS9</accession>
<reference evidence="3 4" key="1">
    <citation type="submission" date="2018-06" db="EMBL/GenBank/DDBJ databases">
        <title>Genomic Encyclopedia of Type Strains, Phase IV (KMG-IV): sequencing the most valuable type-strain genomes for metagenomic binning, comparative biology and taxonomic classification.</title>
        <authorList>
            <person name="Goeker M."/>
        </authorList>
    </citation>
    <scope>NUCLEOTIDE SEQUENCE [LARGE SCALE GENOMIC DNA]</scope>
    <source>
        <strain evidence="3 4">DSM 25619</strain>
    </source>
</reference>
<organism evidence="3 4">
    <name type="scientific">Pseudochrobactrum asaccharolyticum</name>
    <dbReference type="NCBI Taxonomy" id="354351"/>
    <lineage>
        <taxon>Bacteria</taxon>
        <taxon>Pseudomonadati</taxon>
        <taxon>Pseudomonadota</taxon>
        <taxon>Alphaproteobacteria</taxon>
        <taxon>Hyphomicrobiales</taxon>
        <taxon>Brucellaceae</taxon>
        <taxon>Pseudochrobactrum</taxon>
    </lineage>
</organism>
<dbReference type="InterPro" id="IPR013429">
    <property type="entry name" value="Regulatory_FmdB_Zinc_ribbon"/>
</dbReference>
<evidence type="ECO:0000313" key="3">
    <source>
        <dbReference type="EMBL" id="RBO93354.1"/>
    </source>
</evidence>
<evidence type="ECO:0000256" key="1">
    <source>
        <dbReference type="SAM" id="MobiDB-lite"/>
    </source>
</evidence>
<name>A0A366DVS9_9HYPH</name>
<dbReference type="SMART" id="SM00834">
    <property type="entry name" value="CxxC_CXXC_SSSS"/>
    <property type="match status" value="1"/>
</dbReference>
<proteinExistence type="predicted"/>